<keyword evidence="1" id="KW-1185">Reference proteome</keyword>
<sequence length="104" mass="10680">ALNLYFQHKFAGNGNNGGDDDAGAANASRVATDAVSVGHTATASVAGYGYVNRSSGVPVPPPHGYFPVGAEVPSQYPVLSPRYPASVVPSYEQSLKDDVTCLPA</sequence>
<dbReference type="AlphaFoldDB" id="A0A0N5BEX2"/>
<evidence type="ECO:0000313" key="2">
    <source>
        <dbReference type="WBParaSite" id="SPAL_0000454200.1"/>
    </source>
</evidence>
<accession>A0A0N5BEX2</accession>
<organism evidence="1 2">
    <name type="scientific">Strongyloides papillosus</name>
    <name type="common">Intestinal threadworm</name>
    <dbReference type="NCBI Taxonomy" id="174720"/>
    <lineage>
        <taxon>Eukaryota</taxon>
        <taxon>Metazoa</taxon>
        <taxon>Ecdysozoa</taxon>
        <taxon>Nematoda</taxon>
        <taxon>Chromadorea</taxon>
        <taxon>Rhabditida</taxon>
        <taxon>Tylenchina</taxon>
        <taxon>Panagrolaimomorpha</taxon>
        <taxon>Strongyloidoidea</taxon>
        <taxon>Strongyloididae</taxon>
        <taxon>Strongyloides</taxon>
    </lineage>
</organism>
<dbReference type="Proteomes" id="UP000046392">
    <property type="component" value="Unplaced"/>
</dbReference>
<name>A0A0N5BEX2_STREA</name>
<dbReference type="WBParaSite" id="SPAL_0000454200.1">
    <property type="protein sequence ID" value="SPAL_0000454200.1"/>
    <property type="gene ID" value="SPAL_0000454200"/>
</dbReference>
<protein>
    <submittedName>
        <fullName evidence="2">Abdominal-A</fullName>
    </submittedName>
</protein>
<proteinExistence type="predicted"/>
<reference evidence="2" key="1">
    <citation type="submission" date="2017-02" db="UniProtKB">
        <authorList>
            <consortium name="WormBaseParasite"/>
        </authorList>
    </citation>
    <scope>IDENTIFICATION</scope>
</reference>
<evidence type="ECO:0000313" key="1">
    <source>
        <dbReference type="Proteomes" id="UP000046392"/>
    </source>
</evidence>